<proteinExistence type="predicted"/>
<dbReference type="InterPro" id="IPR011010">
    <property type="entry name" value="DNA_brk_join_enz"/>
</dbReference>
<dbReference type="InterPro" id="IPR013762">
    <property type="entry name" value="Integrase-like_cat_sf"/>
</dbReference>
<dbReference type="EMBL" id="ANIX01004854">
    <property type="protein sequence ID" value="ETO99972.1"/>
    <property type="molecule type" value="Genomic_DNA"/>
</dbReference>
<evidence type="ECO:0000256" key="1">
    <source>
        <dbReference type="ARBA" id="ARBA00023172"/>
    </source>
</evidence>
<dbReference type="GO" id="GO:0006310">
    <property type="term" value="P:DNA recombination"/>
    <property type="evidence" value="ECO:0007669"/>
    <property type="project" value="UniProtKB-KW"/>
</dbReference>
<keyword evidence="1" id="KW-0233">DNA recombination</keyword>
<dbReference type="GO" id="GO:0015074">
    <property type="term" value="P:DNA integration"/>
    <property type="evidence" value="ECO:0007669"/>
    <property type="project" value="InterPro"/>
</dbReference>
<evidence type="ECO:0000313" key="4">
    <source>
        <dbReference type="Proteomes" id="UP000018958"/>
    </source>
</evidence>
<sequence length="826" mass="92109">MACKFGVNDPVTNASTPDDIDYTQVRFRSDMSKHGDLSLADAVRIFRGQTSDDPRPNKDLYELRPSSHPDIAETVTTWNEIVRHGVNPRWTATKPHLQTTRPANHRSIASHSRSIRRHLRKGQLEGRYLIVDAQLLDQWPEIFISPLAVIDKPGAAQNNDTRLINDYSFPPEDSVSDYTDRSDHPPISYNPPKAIARRIHQLKKSAKSALVRLMLGDVAGAFRHIPINATAVHMFSFLYEDVLVIDLACGFGWCGSPAYYAVAGKLINHYYEFGRGTTRIFTGNVWGDDHTCIEIDVGSRCFDANILLRRAMATVLGPSAINELKFTQWATVNKALGLLWDTEEGCVSIPEDKIGKAIGRVTEMLSARSFTKTAILKVLGSLRHVASCSRPARAFFQQLQVSANRMPRFGQRKLSAEAREDLLWFRTVLQHPERFNSIPVSQFAELSDPVVHVYMDASGEGRCALDPAHKRYLRQRFSLSEAQAQYPSITQCGTGRLALGSHVDLIESPFDDLSVVWEHCCSATPWQSLPIPSTARNGTNGAVLQETWDGPDGSHQQARLADSDISPRTAGLEGPTANARCKNLIISSSPRLTMLLQGIKRLSDPKRKKQPITMPFLRLLHRTLDVSRPRQRLLWGSILIGYFFMLRRSEYLLIGSTRYFYCLKASNAYFSDKDGKAVKYALATSVTIGLEGAKNDQYGRGAWRTMHASGDPVICPLLGLYNIIQARRDLKMRSEPHLCGNPSARTVSKALKRIAVRAGVSPRAYVTHSIRIGGATTLVAGGADRLSIKLLGRWASDCFEEYPRQSAKASMGLSSRMVQHKESRTR</sequence>
<evidence type="ECO:0000313" key="3">
    <source>
        <dbReference type="EMBL" id="ETO99972.1"/>
    </source>
</evidence>
<name>W2VQN1_PHYNI</name>
<evidence type="ECO:0008006" key="5">
    <source>
        <dbReference type="Google" id="ProtNLM"/>
    </source>
</evidence>
<comment type="caution">
    <text evidence="3">The sequence shown here is derived from an EMBL/GenBank/DDBJ whole genome shotgun (WGS) entry which is preliminary data.</text>
</comment>
<dbReference type="PANTHER" id="PTHR34605">
    <property type="entry name" value="PHAGE_INTEGRASE DOMAIN-CONTAINING PROTEIN"/>
    <property type="match status" value="1"/>
</dbReference>
<dbReference type="PANTHER" id="PTHR34605:SF3">
    <property type="entry name" value="P CELL-TYPE AGGLUTINATION PROTEIN MAP4-LIKE-RELATED"/>
    <property type="match status" value="1"/>
</dbReference>
<accession>W2VQN1</accession>
<dbReference type="Proteomes" id="UP000018958">
    <property type="component" value="Unassembled WGS sequence"/>
</dbReference>
<dbReference type="AlphaFoldDB" id="W2VQN1"/>
<dbReference type="SUPFAM" id="SSF56349">
    <property type="entry name" value="DNA breaking-rejoining enzymes"/>
    <property type="match status" value="1"/>
</dbReference>
<dbReference type="Gene3D" id="1.10.443.10">
    <property type="entry name" value="Intergrase catalytic core"/>
    <property type="match status" value="1"/>
</dbReference>
<evidence type="ECO:0000256" key="2">
    <source>
        <dbReference type="SAM" id="MobiDB-lite"/>
    </source>
</evidence>
<dbReference type="InterPro" id="IPR052925">
    <property type="entry name" value="Phage_Integrase-like_Recomb"/>
</dbReference>
<dbReference type="GO" id="GO:0003677">
    <property type="term" value="F:DNA binding"/>
    <property type="evidence" value="ECO:0007669"/>
    <property type="project" value="InterPro"/>
</dbReference>
<protein>
    <recommendedName>
        <fullName evidence="5">Tyr recombinase domain-containing protein</fullName>
    </recommendedName>
</protein>
<gene>
    <name evidence="3" type="ORF">F441_22602</name>
</gene>
<organism evidence="3 4">
    <name type="scientific">Phytophthora nicotianae CJ01A1</name>
    <dbReference type="NCBI Taxonomy" id="1317063"/>
    <lineage>
        <taxon>Eukaryota</taxon>
        <taxon>Sar</taxon>
        <taxon>Stramenopiles</taxon>
        <taxon>Oomycota</taxon>
        <taxon>Peronosporomycetes</taxon>
        <taxon>Peronosporales</taxon>
        <taxon>Peronosporaceae</taxon>
        <taxon>Phytophthora</taxon>
    </lineage>
</organism>
<reference evidence="3 4" key="1">
    <citation type="submission" date="2013-11" db="EMBL/GenBank/DDBJ databases">
        <title>The Genome Sequence of Phytophthora parasitica CJ01A1.</title>
        <authorList>
            <consortium name="The Broad Institute Genomics Platform"/>
            <person name="Russ C."/>
            <person name="Tyler B."/>
            <person name="Panabieres F."/>
            <person name="Shan W."/>
            <person name="Tripathy S."/>
            <person name="Grunwald N."/>
            <person name="Machado M."/>
            <person name="Johnson C.S."/>
            <person name="Walker B."/>
            <person name="Young S.K."/>
            <person name="Zeng Q."/>
            <person name="Gargeya S."/>
            <person name="Fitzgerald M."/>
            <person name="Haas B."/>
            <person name="Abouelleil A."/>
            <person name="Allen A.W."/>
            <person name="Alvarado L."/>
            <person name="Arachchi H.M."/>
            <person name="Berlin A.M."/>
            <person name="Chapman S.B."/>
            <person name="Gainer-Dewar J."/>
            <person name="Goldberg J."/>
            <person name="Griggs A."/>
            <person name="Gujja S."/>
            <person name="Hansen M."/>
            <person name="Howarth C."/>
            <person name="Imamovic A."/>
            <person name="Ireland A."/>
            <person name="Larimer J."/>
            <person name="McCowan C."/>
            <person name="Murphy C."/>
            <person name="Pearson M."/>
            <person name="Poon T.W."/>
            <person name="Priest M."/>
            <person name="Roberts A."/>
            <person name="Saif S."/>
            <person name="Shea T."/>
            <person name="Sisk P."/>
            <person name="Sykes S."/>
            <person name="Wortman J."/>
            <person name="Nusbaum C."/>
            <person name="Birren B."/>
        </authorList>
    </citation>
    <scope>NUCLEOTIDE SEQUENCE [LARGE SCALE GENOMIC DNA]</scope>
    <source>
        <strain evidence="3 4">CJ01A1</strain>
    </source>
</reference>
<feature type="region of interest" description="Disordered" evidence="2">
    <location>
        <begin position="541"/>
        <end position="561"/>
    </location>
</feature>